<proteinExistence type="predicted"/>
<dbReference type="EMBL" id="JRPE02000020">
    <property type="protein sequence ID" value="TLD91203.1"/>
    <property type="molecule type" value="Genomic_DNA"/>
</dbReference>
<name>A0A4U8SWB5_9HELI</name>
<protein>
    <submittedName>
        <fullName evidence="2">Uncharacterized protein</fullName>
    </submittedName>
</protein>
<evidence type="ECO:0000313" key="3">
    <source>
        <dbReference type="Proteomes" id="UP000029921"/>
    </source>
</evidence>
<feature type="coiled-coil region" evidence="1">
    <location>
        <begin position="32"/>
        <end position="66"/>
    </location>
</feature>
<sequence>MQTLLEFLKNLFSSQNGAKESNELDTKQEVDIGVLQHRVNDLESNLKTALRRVNRLEKDIYELKTLKGQSHKQGQSPLS</sequence>
<evidence type="ECO:0000313" key="2">
    <source>
        <dbReference type="EMBL" id="TLD91203.1"/>
    </source>
</evidence>
<dbReference type="RefSeq" id="WP_034587639.1">
    <property type="nucleotide sequence ID" value="NZ_JRPE02000020.1"/>
</dbReference>
<organism evidence="2 3">
    <name type="scientific">Helicobacter magdeburgensis</name>
    <dbReference type="NCBI Taxonomy" id="471858"/>
    <lineage>
        <taxon>Bacteria</taxon>
        <taxon>Pseudomonadati</taxon>
        <taxon>Campylobacterota</taxon>
        <taxon>Epsilonproteobacteria</taxon>
        <taxon>Campylobacterales</taxon>
        <taxon>Helicobacteraceae</taxon>
        <taxon>Helicobacter</taxon>
    </lineage>
</organism>
<comment type="caution">
    <text evidence="2">The sequence shown here is derived from an EMBL/GenBank/DDBJ whole genome shotgun (WGS) entry which is preliminary data.</text>
</comment>
<dbReference type="Proteomes" id="UP000029921">
    <property type="component" value="Unassembled WGS sequence"/>
</dbReference>
<keyword evidence="3" id="KW-1185">Reference proteome</keyword>
<gene>
    <name evidence="2" type="ORF">LS74_009775</name>
</gene>
<dbReference type="AlphaFoldDB" id="A0A4U8SWB5"/>
<evidence type="ECO:0000256" key="1">
    <source>
        <dbReference type="SAM" id="Coils"/>
    </source>
</evidence>
<reference evidence="2 3" key="1">
    <citation type="journal article" date="2014" name="Genome Announc.">
        <title>Draft genome sequences of eight enterohepatic helicobacter species isolated from both laboratory and wild rodents.</title>
        <authorList>
            <person name="Sheh A."/>
            <person name="Shen Z."/>
            <person name="Fox J.G."/>
        </authorList>
    </citation>
    <scope>NUCLEOTIDE SEQUENCE [LARGE SCALE GENOMIC DNA]</scope>
    <source>
        <strain evidence="2 3">MIT 96-1001</strain>
    </source>
</reference>
<keyword evidence="1" id="KW-0175">Coiled coil</keyword>
<accession>A0A4U8SWB5</accession>